<accession>A0AAI9SW54</accession>
<evidence type="ECO:0000313" key="2">
    <source>
        <dbReference type="EMBL" id="KAI3404203.2"/>
    </source>
</evidence>
<reference evidence="2" key="1">
    <citation type="journal article" date="2022" name="DNA Res.">
        <title>Genome analysis of five recently described species of the CUG-Ser clade uncovers Candida theae as a new hybrid lineage with pathogenic potential in the Candida parapsilosis species complex.</title>
        <authorList>
            <person name="Mixao V."/>
            <person name="Del Olmo V."/>
            <person name="Hegedusova E."/>
            <person name="Saus E."/>
            <person name="Pryszcz L."/>
            <person name="Cillingova A."/>
            <person name="Nosek J."/>
            <person name="Gabaldon T."/>
        </authorList>
    </citation>
    <scope>NUCLEOTIDE SEQUENCE</scope>
    <source>
        <strain evidence="2">CBS 10844</strain>
    </source>
</reference>
<dbReference type="AlphaFoldDB" id="A0AAI9SW54"/>
<name>A0AAI9SW54_9ASCO</name>
<protein>
    <submittedName>
        <fullName evidence="2">Uncharacterized protein</fullName>
    </submittedName>
</protein>
<keyword evidence="3" id="KW-1185">Reference proteome</keyword>
<organism evidence="2 3">
    <name type="scientific">Candida oxycetoniae</name>
    <dbReference type="NCBI Taxonomy" id="497107"/>
    <lineage>
        <taxon>Eukaryota</taxon>
        <taxon>Fungi</taxon>
        <taxon>Dikarya</taxon>
        <taxon>Ascomycota</taxon>
        <taxon>Saccharomycotina</taxon>
        <taxon>Pichiomycetes</taxon>
        <taxon>Debaryomycetaceae</taxon>
        <taxon>Candida/Lodderomyces clade</taxon>
        <taxon>Candida</taxon>
    </lineage>
</organism>
<proteinExistence type="predicted"/>
<dbReference type="RefSeq" id="XP_049179948.1">
    <property type="nucleotide sequence ID" value="XM_049324248.1"/>
</dbReference>
<gene>
    <name evidence="2" type="ORF">KGF56_002964</name>
</gene>
<dbReference type="EMBL" id="JAHUZD010000106">
    <property type="protein sequence ID" value="KAI3404203.2"/>
    <property type="molecule type" value="Genomic_DNA"/>
</dbReference>
<dbReference type="GeneID" id="73380581"/>
<comment type="caution">
    <text evidence="2">The sequence shown here is derived from an EMBL/GenBank/DDBJ whole genome shotgun (WGS) entry which is preliminary data.</text>
</comment>
<evidence type="ECO:0000313" key="3">
    <source>
        <dbReference type="Proteomes" id="UP001202479"/>
    </source>
</evidence>
<feature type="compositionally biased region" description="Polar residues" evidence="1">
    <location>
        <begin position="37"/>
        <end position="46"/>
    </location>
</feature>
<feature type="region of interest" description="Disordered" evidence="1">
    <location>
        <begin position="105"/>
        <end position="124"/>
    </location>
</feature>
<feature type="compositionally biased region" description="Basic and acidic residues" evidence="1">
    <location>
        <begin position="21"/>
        <end position="35"/>
    </location>
</feature>
<sequence length="365" mass="40984">MIRRSKSQETLSTLIDELVARDQDRENENNNDDNRQGLTPSSDAESLISQETLVQSPKCQIFGQASSDFRYYRELPLVSTYLHTGIHLYPSWSSIGVGSRTAAAATTTTASSSPPPPPPSSVTTMRPLLSRNSKLFNNLFSINSPFLIIENYNQEGKRQTFCRVDFKIHSNQITYYILHFPTLAHRDVYLLNNNSYSPSVDFELSGTHMRCVGGVSGTSTAFASRNSTIKIYVMQSSLGLLTNNMKLHDPKKKTIDLSENKLAGLIQKQDRKGIDGEMRLAWSKRLINSPLACSVDLGDVKMKLDNEDKHGSFIKRGVIKSWDYINSDQGTGIVSEEISIIACILMVLREQESRKYKGDKKEMVR</sequence>
<feature type="region of interest" description="Disordered" evidence="1">
    <location>
        <begin position="21"/>
        <end position="46"/>
    </location>
</feature>
<dbReference type="Proteomes" id="UP001202479">
    <property type="component" value="Unassembled WGS sequence"/>
</dbReference>
<evidence type="ECO:0000256" key="1">
    <source>
        <dbReference type="SAM" id="MobiDB-lite"/>
    </source>
</evidence>